<evidence type="ECO:0000256" key="2">
    <source>
        <dbReference type="ARBA" id="ARBA00012705"/>
    </source>
</evidence>
<dbReference type="InterPro" id="IPR020610">
    <property type="entry name" value="Thiolase_AS"/>
</dbReference>
<dbReference type="Pfam" id="PF00108">
    <property type="entry name" value="Thiolase_N"/>
    <property type="match status" value="1"/>
</dbReference>
<sequence length="397" mass="41298">MAKKVVIAGACRTAIGKMGGQFASVPAVDLGAAVIKEALNRAGVKPEQVDEVKMGCVIQAGLGQNVARQAAIKAGLPVEVPAITLNVVCGSGLKCVNEAANMIMAGQADIVVAGGMESMSRAPFALDKARFGYRMNNGKLIDTMINDALWDAFNQYHMMITAENVAEQYGITREELDQFSANSQQKCEKAMAEGKFKDEIVPYVIHDRKKGDIVIDTDEGPRAGTTAESLAKLKCCSGKEGGLITAGNASGINDGAAAVVVMSEEKAKELGVTPMATFVGGAMGGVDPSIMGVGPVAAVKNVMKRTGLTVDDMDLIEANEAFAAQSVAVARDLGFDMNKVNVNGGAIALGHPVGASGCRILVTLLHEMQKRQDAKKGLATLCIGGGMGCATVVEKYN</sequence>
<feature type="active site" description="Proton acceptor" evidence="8">
    <location>
        <position position="351"/>
    </location>
</feature>
<dbReference type="eggNOG" id="COG0183">
    <property type="taxonomic scope" value="Bacteria"/>
</dbReference>
<dbReference type="FunFam" id="3.40.47.10:FF:000010">
    <property type="entry name" value="Acetyl-CoA acetyltransferase (Thiolase)"/>
    <property type="match status" value="1"/>
</dbReference>
<dbReference type="AlphaFoldDB" id="A0A1H3HCP9"/>
<dbReference type="RefSeq" id="WP_074716378.1">
    <property type="nucleotide sequence ID" value="NZ_FNPG01000008.1"/>
</dbReference>
<evidence type="ECO:0000256" key="9">
    <source>
        <dbReference type="RuleBase" id="RU003557"/>
    </source>
</evidence>
<evidence type="ECO:0000313" key="12">
    <source>
        <dbReference type="EMBL" id="SDY13276.1"/>
    </source>
</evidence>
<dbReference type="SUPFAM" id="SSF53901">
    <property type="entry name" value="Thiolase-like"/>
    <property type="match status" value="2"/>
</dbReference>
<evidence type="ECO:0000256" key="3">
    <source>
        <dbReference type="ARBA" id="ARBA00022679"/>
    </source>
</evidence>
<evidence type="ECO:0000313" key="13">
    <source>
        <dbReference type="Proteomes" id="UP000183918"/>
    </source>
</evidence>
<evidence type="ECO:0000256" key="4">
    <source>
        <dbReference type="ARBA" id="ARBA00023315"/>
    </source>
</evidence>
<dbReference type="InterPro" id="IPR002155">
    <property type="entry name" value="Thiolase"/>
</dbReference>
<dbReference type="EMBL" id="FNPG01000008">
    <property type="protein sequence ID" value="SDY13276.1"/>
    <property type="molecule type" value="Genomic_DNA"/>
</dbReference>
<dbReference type="PANTHER" id="PTHR18919">
    <property type="entry name" value="ACETYL-COA C-ACYLTRANSFERASE"/>
    <property type="match status" value="1"/>
</dbReference>
<feature type="active site" description="Proton acceptor" evidence="8">
    <location>
        <position position="382"/>
    </location>
</feature>
<feature type="domain" description="Thiolase N-terminal" evidence="10">
    <location>
        <begin position="5"/>
        <end position="265"/>
    </location>
</feature>
<dbReference type="InterPro" id="IPR020613">
    <property type="entry name" value="Thiolase_CS"/>
</dbReference>
<reference evidence="12 13" key="1">
    <citation type="submission" date="2016-10" db="EMBL/GenBank/DDBJ databases">
        <authorList>
            <person name="de Groot N.N."/>
        </authorList>
    </citation>
    <scope>NUCLEOTIDE SEQUENCE [LARGE SCALE GENOMIC DNA]</scope>
    <source>
        <strain evidence="12 13">DSM 14045</strain>
    </source>
</reference>
<dbReference type="PANTHER" id="PTHR18919:SF107">
    <property type="entry name" value="ACETYL-COA ACETYLTRANSFERASE, CYTOSOLIC"/>
    <property type="match status" value="1"/>
</dbReference>
<evidence type="ECO:0000256" key="6">
    <source>
        <dbReference type="ARBA" id="ARBA00044137"/>
    </source>
</evidence>
<evidence type="ECO:0000256" key="5">
    <source>
        <dbReference type="ARBA" id="ARBA00030755"/>
    </source>
</evidence>
<keyword evidence="4 9" id="KW-0012">Acyltransferase</keyword>
<dbReference type="EC" id="2.3.1.9" evidence="2"/>
<keyword evidence="13" id="KW-1185">Reference proteome</keyword>
<dbReference type="InterPro" id="IPR020616">
    <property type="entry name" value="Thiolase_N"/>
</dbReference>
<feature type="domain" description="Thiolase C-terminal" evidence="11">
    <location>
        <begin position="273"/>
        <end position="395"/>
    </location>
</feature>
<dbReference type="NCBIfam" id="TIGR01930">
    <property type="entry name" value="AcCoA-C-Actrans"/>
    <property type="match status" value="1"/>
</dbReference>
<evidence type="ECO:0000256" key="1">
    <source>
        <dbReference type="ARBA" id="ARBA00010982"/>
    </source>
</evidence>
<dbReference type="STRING" id="1122142.SAMN02910414_00832"/>
<comment type="similarity">
    <text evidence="1 9">Belongs to the thiolase-like superfamily. Thiolase family.</text>
</comment>
<dbReference type="InterPro" id="IPR016039">
    <property type="entry name" value="Thiolase-like"/>
</dbReference>
<dbReference type="GO" id="GO:0003985">
    <property type="term" value="F:acetyl-CoA C-acetyltransferase activity"/>
    <property type="evidence" value="ECO:0007669"/>
    <property type="project" value="UniProtKB-EC"/>
</dbReference>
<evidence type="ECO:0000259" key="10">
    <source>
        <dbReference type="Pfam" id="PF00108"/>
    </source>
</evidence>
<dbReference type="OrthoDB" id="9764892at2"/>
<dbReference type="InterPro" id="IPR020617">
    <property type="entry name" value="Thiolase_C"/>
</dbReference>
<dbReference type="Gene3D" id="3.40.47.10">
    <property type="match status" value="2"/>
</dbReference>
<evidence type="ECO:0000256" key="8">
    <source>
        <dbReference type="PIRSR" id="PIRSR000429-1"/>
    </source>
</evidence>
<dbReference type="PIRSF" id="PIRSF000429">
    <property type="entry name" value="Ac-CoA_Ac_transf"/>
    <property type="match status" value="1"/>
</dbReference>
<feature type="active site" description="Acyl-thioester intermediate" evidence="8">
    <location>
        <position position="89"/>
    </location>
</feature>
<evidence type="ECO:0000259" key="11">
    <source>
        <dbReference type="Pfam" id="PF02803"/>
    </source>
</evidence>
<protein>
    <recommendedName>
        <fullName evidence="6">Acetyl-CoA acetyltransferase</fullName>
        <ecNumber evidence="2">2.3.1.9</ecNumber>
    </recommendedName>
    <alternativeName>
        <fullName evidence="5">Acetoacetyl-CoA thiolase</fullName>
    </alternativeName>
</protein>
<dbReference type="PROSITE" id="PS00737">
    <property type="entry name" value="THIOLASE_2"/>
    <property type="match status" value="1"/>
</dbReference>
<organism evidence="12 13">
    <name type="scientific">Lachnobacterium bovis DSM 14045</name>
    <dbReference type="NCBI Taxonomy" id="1122142"/>
    <lineage>
        <taxon>Bacteria</taxon>
        <taxon>Bacillati</taxon>
        <taxon>Bacillota</taxon>
        <taxon>Clostridia</taxon>
        <taxon>Lachnospirales</taxon>
        <taxon>Lachnospiraceae</taxon>
        <taxon>Lachnobacterium</taxon>
    </lineage>
</organism>
<proteinExistence type="inferred from homology"/>
<comment type="catalytic activity">
    <reaction evidence="7">
        <text>2 acetyl-CoA = acetoacetyl-CoA + CoA</text>
        <dbReference type="Rhea" id="RHEA:21036"/>
        <dbReference type="ChEBI" id="CHEBI:57286"/>
        <dbReference type="ChEBI" id="CHEBI:57287"/>
        <dbReference type="ChEBI" id="CHEBI:57288"/>
        <dbReference type="EC" id="2.3.1.9"/>
    </reaction>
</comment>
<dbReference type="PROSITE" id="PS00099">
    <property type="entry name" value="THIOLASE_3"/>
    <property type="match status" value="1"/>
</dbReference>
<dbReference type="Pfam" id="PF02803">
    <property type="entry name" value="Thiolase_C"/>
    <property type="match status" value="1"/>
</dbReference>
<evidence type="ECO:0000256" key="7">
    <source>
        <dbReference type="ARBA" id="ARBA00051550"/>
    </source>
</evidence>
<accession>A0A1H3HCP9</accession>
<dbReference type="Proteomes" id="UP000183918">
    <property type="component" value="Unassembled WGS sequence"/>
</dbReference>
<dbReference type="CDD" id="cd00751">
    <property type="entry name" value="thiolase"/>
    <property type="match status" value="1"/>
</dbReference>
<gene>
    <name evidence="12" type="ORF">SAMN02910414_00832</name>
</gene>
<keyword evidence="3 9" id="KW-0808">Transferase</keyword>
<name>A0A1H3HCP9_9FIRM</name>